<evidence type="ECO:0000313" key="2">
    <source>
        <dbReference type="Proteomes" id="UP000789860"/>
    </source>
</evidence>
<comment type="caution">
    <text evidence="1">The sequence shown here is derived from an EMBL/GenBank/DDBJ whole genome shotgun (WGS) entry which is preliminary data.</text>
</comment>
<evidence type="ECO:0000313" key="1">
    <source>
        <dbReference type="EMBL" id="CAG8708916.1"/>
    </source>
</evidence>
<proteinExistence type="predicted"/>
<protein>
    <submittedName>
        <fullName evidence="1">5132_t:CDS:1</fullName>
    </submittedName>
</protein>
<organism evidence="1 2">
    <name type="scientific">Scutellospora calospora</name>
    <dbReference type="NCBI Taxonomy" id="85575"/>
    <lineage>
        <taxon>Eukaryota</taxon>
        <taxon>Fungi</taxon>
        <taxon>Fungi incertae sedis</taxon>
        <taxon>Mucoromycota</taxon>
        <taxon>Glomeromycotina</taxon>
        <taxon>Glomeromycetes</taxon>
        <taxon>Diversisporales</taxon>
        <taxon>Gigasporaceae</taxon>
        <taxon>Scutellospora</taxon>
    </lineage>
</organism>
<reference evidence="1" key="1">
    <citation type="submission" date="2021-06" db="EMBL/GenBank/DDBJ databases">
        <authorList>
            <person name="Kallberg Y."/>
            <person name="Tangrot J."/>
            <person name="Rosling A."/>
        </authorList>
    </citation>
    <scope>NUCLEOTIDE SEQUENCE</scope>
    <source>
        <strain evidence="1">AU212A</strain>
    </source>
</reference>
<accession>A0ACA9PM20</accession>
<dbReference type="Proteomes" id="UP000789860">
    <property type="component" value="Unassembled WGS sequence"/>
</dbReference>
<sequence length="150" mass="18099">ATEDNNQYKISSSTFFRIWKKFLPHIKKLTPRSDLCLKCKDMRFNANYWTVEEKESKVLEWHNHIEWAHKERENYKNYINIARNDIQKFEINNLIHPGKPNSLDITIHLSWDYAQQIQLPHSSQQEGEVYFKSLYKVHLFGICDDVFPRQ</sequence>
<name>A0ACA9PM20_9GLOM</name>
<feature type="non-terminal residue" evidence="1">
    <location>
        <position position="150"/>
    </location>
</feature>
<dbReference type="EMBL" id="CAJVPM010042391">
    <property type="protein sequence ID" value="CAG8708916.1"/>
    <property type="molecule type" value="Genomic_DNA"/>
</dbReference>
<keyword evidence="2" id="KW-1185">Reference proteome</keyword>
<gene>
    <name evidence="1" type="ORF">SCALOS_LOCUS10792</name>
</gene>
<feature type="non-terminal residue" evidence="1">
    <location>
        <position position="1"/>
    </location>
</feature>